<dbReference type="EMBL" id="JAEACQ010000287">
    <property type="protein sequence ID" value="MBL7631844.1"/>
    <property type="molecule type" value="Genomic_DNA"/>
</dbReference>
<evidence type="ECO:0000256" key="1">
    <source>
        <dbReference type="ARBA" id="ARBA00010062"/>
    </source>
</evidence>
<dbReference type="PANTHER" id="PTHR47235:SF1">
    <property type="entry name" value="BLR6548 PROTEIN"/>
    <property type="match status" value="1"/>
</dbReference>
<protein>
    <submittedName>
        <fullName evidence="5">ABC transporter substrate-binding protein</fullName>
    </submittedName>
</protein>
<comment type="similarity">
    <text evidence="1">Belongs to the leucine-binding protein family.</text>
</comment>
<evidence type="ECO:0000313" key="6">
    <source>
        <dbReference type="Proteomes" id="UP000604475"/>
    </source>
</evidence>
<feature type="signal peptide" evidence="3">
    <location>
        <begin position="1"/>
        <end position="24"/>
    </location>
</feature>
<dbReference type="RefSeq" id="WP_203000836.1">
    <property type="nucleotide sequence ID" value="NZ_JADWYU010000080.1"/>
</dbReference>
<dbReference type="AlphaFoldDB" id="A0A937UQH2"/>
<evidence type="ECO:0000256" key="3">
    <source>
        <dbReference type="SAM" id="SignalP"/>
    </source>
</evidence>
<reference evidence="5" key="1">
    <citation type="submission" date="2020-12" db="EMBL/GenBank/DDBJ databases">
        <title>Genomic characterization of non-nitrogen-fixing Frankia strains.</title>
        <authorList>
            <person name="Carlos-Shanley C."/>
            <person name="Guerra T."/>
            <person name="Hahn D."/>
        </authorList>
    </citation>
    <scope>NUCLEOTIDE SEQUENCE</scope>
    <source>
        <strain evidence="5">CN6</strain>
    </source>
</reference>
<dbReference type="Pfam" id="PF13458">
    <property type="entry name" value="Peripla_BP_6"/>
    <property type="match status" value="1"/>
</dbReference>
<name>A0A937UQH2_9ACTN</name>
<evidence type="ECO:0000313" key="5">
    <source>
        <dbReference type="EMBL" id="MBL7631844.1"/>
    </source>
</evidence>
<keyword evidence="6" id="KW-1185">Reference proteome</keyword>
<dbReference type="PANTHER" id="PTHR47235">
    <property type="entry name" value="BLR6548 PROTEIN"/>
    <property type="match status" value="1"/>
</dbReference>
<dbReference type="InterPro" id="IPR028081">
    <property type="entry name" value="Leu-bd"/>
</dbReference>
<feature type="chain" id="PRO_5038744723" evidence="3">
    <location>
        <begin position="25"/>
        <end position="451"/>
    </location>
</feature>
<sequence length="451" mass="46809">MRASRLVTAVAFTAALATSLAACGGDDSPGTGGSTAPTVAAADVKAGPPSGWSDGGWSPNLSALKCGQTAAEPTRGVTDTEIKIGGLGYLTSPTGSTMSGSDIGAKVRFQRANDEGGVNGRKINFIGMLDDGNDPARNGSQGQVLAQQEKIFAAVPVMASRANYLDAFCAATVPFFGWGFNTAFCGTSIGFGITGCLLPTEKSVSSNTYGLMLKGIFGGDVTGKTTALIGSDDDSARTGLQSLVRQIKAVGIEVPYAENPIPAAGLNDTTAIVNAVMTSDNGGPPDLILPVTDFSTTTKLTQAFVAAGYEGEFLNAVGYDPRLTGFDGLVGSYTLLQWSPAEDASSTAVQQLVADFKKYAPEQAVSLPTMAGYWAADMFLTAVEKLGRDVTVDRLLKLLNDDYSHYVEGALPETRYPLNHFIGAPCASVVQLTKGAYTVPTKLSCGQLLKQ</sequence>
<keyword evidence="2 3" id="KW-0732">Signal</keyword>
<feature type="domain" description="Leucine-binding protein" evidence="4">
    <location>
        <begin position="81"/>
        <end position="433"/>
    </location>
</feature>
<dbReference type="Gene3D" id="3.40.50.2300">
    <property type="match status" value="2"/>
</dbReference>
<gene>
    <name evidence="5" type="ORF">I7412_32730</name>
</gene>
<dbReference type="InterPro" id="IPR028082">
    <property type="entry name" value="Peripla_BP_I"/>
</dbReference>
<proteinExistence type="inferred from homology"/>
<comment type="caution">
    <text evidence="5">The sequence shown here is derived from an EMBL/GenBank/DDBJ whole genome shotgun (WGS) entry which is preliminary data.</text>
</comment>
<accession>A0A937UQH2</accession>
<evidence type="ECO:0000259" key="4">
    <source>
        <dbReference type="Pfam" id="PF13458"/>
    </source>
</evidence>
<dbReference type="SUPFAM" id="SSF53822">
    <property type="entry name" value="Periplasmic binding protein-like I"/>
    <property type="match status" value="1"/>
</dbReference>
<dbReference type="PROSITE" id="PS51257">
    <property type="entry name" value="PROKAR_LIPOPROTEIN"/>
    <property type="match status" value="1"/>
</dbReference>
<evidence type="ECO:0000256" key="2">
    <source>
        <dbReference type="ARBA" id="ARBA00022729"/>
    </source>
</evidence>
<organism evidence="5 6">
    <name type="scientific">Frankia nepalensis</name>
    <dbReference type="NCBI Taxonomy" id="1836974"/>
    <lineage>
        <taxon>Bacteria</taxon>
        <taxon>Bacillati</taxon>
        <taxon>Actinomycetota</taxon>
        <taxon>Actinomycetes</taxon>
        <taxon>Frankiales</taxon>
        <taxon>Frankiaceae</taxon>
        <taxon>Frankia</taxon>
    </lineage>
</organism>
<dbReference type="Proteomes" id="UP000604475">
    <property type="component" value="Unassembled WGS sequence"/>
</dbReference>